<feature type="domain" description="ABC transporter substrate-binding protein PnrA-like" evidence="7">
    <location>
        <begin position="68"/>
        <end position="356"/>
    </location>
</feature>
<keyword evidence="5" id="KW-0449">Lipoprotein</keyword>
<dbReference type="PROSITE" id="PS51257">
    <property type="entry name" value="PROKAR_LIPOPROTEIN"/>
    <property type="match status" value="1"/>
</dbReference>
<evidence type="ECO:0000256" key="5">
    <source>
        <dbReference type="ARBA" id="ARBA00023288"/>
    </source>
</evidence>
<dbReference type="GO" id="GO:0005886">
    <property type="term" value="C:plasma membrane"/>
    <property type="evidence" value="ECO:0007669"/>
    <property type="project" value="UniProtKB-SubCell"/>
</dbReference>
<gene>
    <name evidence="8" type="ORF">QLQ80_00985</name>
</gene>
<proteinExistence type="predicted"/>
<dbReference type="Gene3D" id="3.40.50.2300">
    <property type="match status" value="1"/>
</dbReference>
<keyword evidence="4" id="KW-0472">Membrane</keyword>
<evidence type="ECO:0000256" key="6">
    <source>
        <dbReference type="SAM" id="SignalP"/>
    </source>
</evidence>
<dbReference type="EMBL" id="JASDDP010000010">
    <property type="protein sequence ID" value="MDJ1645666.1"/>
    <property type="molecule type" value="Genomic_DNA"/>
</dbReference>
<sequence>MRKNKLLLFGLSVASIAIAPITVSCSFGSSADTYAKSDVANITSLVKEKDAEIKAAIQSGSTKHMDIVLLTAGGKVNDLSFNQSVWEAVSQFSTQTDNETSSYNTPVNDADVKKQYDNLISESKNIWVLTGFQHSYLFKEWLIGTKNNPNESNLDALAKSNIVVIGVDWILDGLTKEQQEKLKGKIITLNYKTEESGWIAGYAAADYLGKKFPGMAPEQRAKRGIASFGGHPGKGVTDFITGFFGGIKEFNQEEENADKKALITSDPITTDVNFDIQDQSKIKVVQDITTIKKPAIILPVAGSFTNTVVQTIVTSNSDQSIIGVDTDQSKAFVGKESSLFITSIEKRIGATIYRVLVDLFTKKEKSDIISDFNKMPKIENVKLGYWDGFVSLSKSTKPGEEQDIINASLEKAINKFKQFVPQEKKAEASKLLKIVEMVDIAPAGQTVKQVNEAALNALIAEINK</sequence>
<dbReference type="RefSeq" id="WP_283823467.1">
    <property type="nucleotide sequence ID" value="NZ_JASDAY010000016.1"/>
</dbReference>
<keyword evidence="2" id="KW-1003">Cell membrane</keyword>
<dbReference type="PANTHER" id="PTHR34296">
    <property type="entry name" value="TRANSCRIPTIONAL ACTIVATOR PROTEIN MED"/>
    <property type="match status" value="1"/>
</dbReference>
<accession>A0AAJ1PTP8</accession>
<dbReference type="InterPro" id="IPR003760">
    <property type="entry name" value="PnrA-like"/>
</dbReference>
<evidence type="ECO:0000313" key="8">
    <source>
        <dbReference type="EMBL" id="MDJ1645666.1"/>
    </source>
</evidence>
<dbReference type="InterPro" id="IPR050957">
    <property type="entry name" value="BMP_lipoprotein"/>
</dbReference>
<name>A0AAJ1PTP8_9MOLU</name>
<dbReference type="PANTHER" id="PTHR34296:SF2">
    <property type="entry name" value="ABC TRANSPORTER GUANOSINE-BINDING PROTEIN NUPN"/>
    <property type="match status" value="1"/>
</dbReference>
<evidence type="ECO:0000313" key="9">
    <source>
        <dbReference type="Proteomes" id="UP001224428"/>
    </source>
</evidence>
<evidence type="ECO:0000256" key="1">
    <source>
        <dbReference type="ARBA" id="ARBA00004236"/>
    </source>
</evidence>
<reference evidence="8" key="1">
    <citation type="submission" date="2023-05" db="EMBL/GenBank/DDBJ databases">
        <title>Mycoplasma phocimorsus sp. nov., isolated from Scandinavian patients with seal finger or septic arthritis after contact with seals.</title>
        <authorList>
            <person name="Skafte-Holm A."/>
            <person name="Pedersen T.R."/>
            <person name="Froelund M."/>
            <person name="Stegger M."/>
            <person name="Qvortrup K."/>
            <person name="Michaels D.L."/>
            <person name="Brown D.R."/>
            <person name="Jensen J.S."/>
        </authorList>
    </citation>
    <scope>NUCLEOTIDE SEQUENCE</scope>
    <source>
        <strain evidence="8">M5725</strain>
    </source>
</reference>
<keyword evidence="3 6" id="KW-0732">Signal</keyword>
<dbReference type="InterPro" id="IPR008107">
    <property type="entry name" value="Mycoplasma_p48"/>
</dbReference>
<evidence type="ECO:0000259" key="7">
    <source>
        <dbReference type="Pfam" id="PF02608"/>
    </source>
</evidence>
<evidence type="ECO:0000256" key="3">
    <source>
        <dbReference type="ARBA" id="ARBA00022729"/>
    </source>
</evidence>
<comment type="caution">
    <text evidence="8">The sequence shown here is derived from an EMBL/GenBank/DDBJ whole genome shotgun (WGS) entry which is preliminary data.</text>
</comment>
<keyword evidence="9" id="KW-1185">Reference proteome</keyword>
<feature type="chain" id="PRO_5042527815" evidence="6">
    <location>
        <begin position="20"/>
        <end position="464"/>
    </location>
</feature>
<dbReference type="AlphaFoldDB" id="A0AAJ1PTP8"/>
<evidence type="ECO:0000256" key="2">
    <source>
        <dbReference type="ARBA" id="ARBA00022475"/>
    </source>
</evidence>
<dbReference type="Proteomes" id="UP001224428">
    <property type="component" value="Unassembled WGS sequence"/>
</dbReference>
<dbReference type="Pfam" id="PF02608">
    <property type="entry name" value="Bmp"/>
    <property type="match status" value="1"/>
</dbReference>
<protein>
    <submittedName>
        <fullName evidence="8">BMP family ABC transporter substrate-binding protein</fullName>
    </submittedName>
</protein>
<organism evidence="8 9">
    <name type="scientific">Mycoplasma phocimorsus</name>
    <dbReference type="NCBI Taxonomy" id="3045839"/>
    <lineage>
        <taxon>Bacteria</taxon>
        <taxon>Bacillati</taxon>
        <taxon>Mycoplasmatota</taxon>
        <taxon>Mollicutes</taxon>
        <taxon>Mycoplasmataceae</taxon>
        <taxon>Mycoplasma</taxon>
    </lineage>
</organism>
<dbReference type="PRINTS" id="PR01733">
    <property type="entry name" value="LIPPROTEIN48"/>
</dbReference>
<dbReference type="PIRSF" id="PIRSF032900">
    <property type="entry name" value="Mycoplasma_p48"/>
    <property type="match status" value="1"/>
</dbReference>
<comment type="subcellular location">
    <subcellularLocation>
        <location evidence="1">Cell membrane</location>
    </subcellularLocation>
</comment>
<feature type="signal peptide" evidence="6">
    <location>
        <begin position="1"/>
        <end position="19"/>
    </location>
</feature>
<evidence type="ECO:0000256" key="4">
    <source>
        <dbReference type="ARBA" id="ARBA00023136"/>
    </source>
</evidence>